<keyword evidence="6 16" id="KW-0808">Transferase</keyword>
<feature type="transmembrane region" description="Helical" evidence="12">
    <location>
        <begin position="448"/>
        <end position="468"/>
    </location>
</feature>
<evidence type="ECO:0000256" key="8">
    <source>
        <dbReference type="ARBA" id="ARBA00022989"/>
    </source>
</evidence>
<name>A0A376CLJ5_9CORY</name>
<evidence type="ECO:0000259" key="13">
    <source>
        <dbReference type="Pfam" id="PF04602"/>
    </source>
</evidence>
<organism evidence="16 17">
    <name type="scientific">Corynebacterium pilosum</name>
    <dbReference type="NCBI Taxonomy" id="35756"/>
    <lineage>
        <taxon>Bacteria</taxon>
        <taxon>Bacillati</taxon>
        <taxon>Actinomycetota</taxon>
        <taxon>Actinomycetes</taxon>
        <taxon>Mycobacteriales</taxon>
        <taxon>Corynebacteriaceae</taxon>
        <taxon>Corynebacterium</taxon>
    </lineage>
</organism>
<proteinExistence type="inferred from homology"/>
<dbReference type="InterPro" id="IPR032731">
    <property type="entry name" value="Arabino_trans_C"/>
</dbReference>
<evidence type="ECO:0000256" key="2">
    <source>
        <dbReference type="ARBA" id="ARBA00004651"/>
    </source>
</evidence>
<dbReference type="GO" id="GO:0071555">
    <property type="term" value="P:cell wall organization"/>
    <property type="evidence" value="ECO:0007669"/>
    <property type="project" value="UniProtKB-KW"/>
</dbReference>
<feature type="transmembrane region" description="Helical" evidence="12">
    <location>
        <begin position="514"/>
        <end position="531"/>
    </location>
</feature>
<feature type="transmembrane region" description="Helical" evidence="12">
    <location>
        <begin position="693"/>
        <end position="713"/>
    </location>
</feature>
<dbReference type="GO" id="GO:0052636">
    <property type="term" value="F:arabinosyltransferase activity"/>
    <property type="evidence" value="ECO:0007669"/>
    <property type="project" value="InterPro"/>
</dbReference>
<feature type="transmembrane region" description="Helical" evidence="12">
    <location>
        <begin position="641"/>
        <end position="661"/>
    </location>
</feature>
<reference evidence="16 17" key="1">
    <citation type="submission" date="2018-06" db="EMBL/GenBank/DDBJ databases">
        <authorList>
            <consortium name="Pathogen Informatics"/>
            <person name="Doyle S."/>
        </authorList>
    </citation>
    <scope>NUCLEOTIDE SEQUENCE [LARGE SCALE GENOMIC DNA]</scope>
    <source>
        <strain evidence="16 17">NCTC11862</strain>
    </source>
</reference>
<dbReference type="GO" id="GO:0071766">
    <property type="term" value="P:Actinobacterium-type cell wall biogenesis"/>
    <property type="evidence" value="ECO:0007669"/>
    <property type="project" value="InterPro"/>
</dbReference>
<keyword evidence="9 12" id="KW-0472">Membrane</keyword>
<evidence type="ECO:0000256" key="9">
    <source>
        <dbReference type="ARBA" id="ARBA00023136"/>
    </source>
</evidence>
<feature type="compositionally biased region" description="Low complexity" evidence="11">
    <location>
        <begin position="816"/>
        <end position="855"/>
    </location>
</feature>
<dbReference type="InterPro" id="IPR007680">
    <property type="entry name" value="Arabino_trans_central"/>
</dbReference>
<gene>
    <name evidence="16" type="primary">embC</name>
    <name evidence="16" type="ORF">NCTC11862_01146</name>
</gene>
<feature type="compositionally biased region" description="Polar residues" evidence="11">
    <location>
        <begin position="866"/>
        <end position="875"/>
    </location>
</feature>
<keyword evidence="8 12" id="KW-1133">Transmembrane helix</keyword>
<dbReference type="EC" id="2.4.2.-" evidence="16"/>
<dbReference type="Pfam" id="PF04602">
    <property type="entry name" value="Arabinose_trans"/>
    <property type="match status" value="1"/>
</dbReference>
<feature type="transmembrane region" description="Helical" evidence="12">
    <location>
        <begin position="569"/>
        <end position="588"/>
    </location>
</feature>
<protein>
    <submittedName>
        <fullName evidence="16">Arabinosyl transferase C</fullName>
        <ecNumber evidence="16">2.4.2.-</ecNumber>
    </submittedName>
</protein>
<dbReference type="Pfam" id="PF14896">
    <property type="entry name" value="Arabino_trans_C"/>
    <property type="match status" value="1"/>
</dbReference>
<feature type="transmembrane region" description="Helical" evidence="12">
    <location>
        <begin position="17"/>
        <end position="35"/>
    </location>
</feature>
<evidence type="ECO:0000256" key="5">
    <source>
        <dbReference type="ARBA" id="ARBA00022676"/>
    </source>
</evidence>
<dbReference type="Pfam" id="PF17689">
    <property type="entry name" value="Arabino_trans_N"/>
    <property type="match status" value="1"/>
</dbReference>
<evidence type="ECO:0000256" key="6">
    <source>
        <dbReference type="ARBA" id="ARBA00022679"/>
    </source>
</evidence>
<comment type="similarity">
    <text evidence="3">Belongs to the emb family.</text>
</comment>
<dbReference type="InterPro" id="IPR042486">
    <property type="entry name" value="Arabino_trans_C_2"/>
</dbReference>
<dbReference type="Gene3D" id="2.60.120.940">
    <property type="entry name" value="EmbC, C-terminal domain, subdomain 2"/>
    <property type="match status" value="1"/>
</dbReference>
<dbReference type="InterPro" id="IPR027451">
    <property type="entry name" value="EmbABC_dom1"/>
</dbReference>
<evidence type="ECO:0000313" key="17">
    <source>
        <dbReference type="Proteomes" id="UP000254467"/>
    </source>
</evidence>
<feature type="transmembrane region" description="Helical" evidence="12">
    <location>
        <begin position="210"/>
        <end position="228"/>
    </location>
</feature>
<sequence length="1145" mass="124094">MNSVATPQAASSGLKNTAIVTGLLAFLLFVLTPFLPVQQTQSSLNWPQDGSVESVNAPLISMAPESLDLTVPVAAFDAVRDGQSTVVGTLPDDSEEAYDRGLFVSITDEGAVSISSLNKVVFELSPTQFEALDDDAVVNISATEDGVTVAIPGTNHKEETEEDLRPQVAGIYSEIDEDAAGGAEALIDAGLNVDMEINSRFTSTPTTLKFLSMVGGILLTIVSLACLWRMDQADRRQLPVFGPRWRTFKPLDGIVLFVLGFWHIFGANTSDDGFILTMARVANESGYMANYYRWYGVPEAPFGSPFYDLLSLLATVSTSSVWMRLPTLIAGILIWLLLSREILPRLGDVVANRRMAYWTAAFVFLAFWLPYNNGTRPEPMVALGVIVTWALFERAIATNRLFPAALGTVTAAFTLTVGPTGLMAVGVFLVSLPHLFRIMRNRTVIAPWLAYIAPFLAAGTAVLVPVFADQTLAAVLESTRVRGEVGPSLEWYSEWARYATLFQQSVDGSMTRRFAMFTMLACLLLVVWSFSRHGGVPGAAKGPTMRMLLIVALSMFFLMFTPTKWTHHFGIYASIAGAVAALGAVVLSQIAIKSVRARTLSLAAVGFVMAITLAGWNAWWYVSSFNIPWWDRPVQFKGVEAANVMLLISLIVLAIGIWQSFKHSYQRDKAAEAGTLEEFEAAQLAAGGKFRSVMTAPIAVASILMVAFSMLSFTKSFIDQAPAYSVGMGNVRTFAGDKCGLASDALLETNTNDAFLTPVDGVPLGRSLESGEIRGFHPNGVPEFIEPENMSSASVGAIGDASQTTSGNANTESRTTTDTGAGSDASDGSESTSDTSNNAENTSQETVSEQSTSTGGTQGKRDSEDTGVNDSTVNLPFNLDYTRIPVVGSWEEEPRNTAELETSWFELPEAAENTPLLVISVAGKIAHHDINGVAQDGEELVVEYGSRNDDGTYKVLGEIEMLDAGPTQSWRNLRYPLEDLPEEAEVVRIVASDTSLSPDDWLAVTPPRVPELESMNDLISPDTPGLIDWSAALQFPCQRTFNHYAGVTEIPEYRVSPDAPGKAALSGFMDFLGGGSLGTAEAVNYSYEVPGYLRDDWQRDWGSVSKYHLRTNSQGEAPKLATIDHEEITRSGLWHPSDMKIRDID</sequence>
<feature type="transmembrane region" description="Helical" evidence="12">
    <location>
        <begin position="321"/>
        <end position="343"/>
    </location>
</feature>
<dbReference type="Gene3D" id="2.60.120.610">
    <property type="entry name" value="arabinofuranosyltransferase like domain"/>
    <property type="match status" value="1"/>
</dbReference>
<evidence type="ECO:0000259" key="15">
    <source>
        <dbReference type="Pfam" id="PF17689"/>
    </source>
</evidence>
<dbReference type="Proteomes" id="UP000254467">
    <property type="component" value="Unassembled WGS sequence"/>
</dbReference>
<dbReference type="GO" id="GO:0005886">
    <property type="term" value="C:plasma membrane"/>
    <property type="evidence" value="ECO:0007669"/>
    <property type="project" value="UniProtKB-SubCell"/>
</dbReference>
<dbReference type="RefSeq" id="WP_018582491.1">
    <property type="nucleotide sequence ID" value="NZ_UFXQ01000001.1"/>
</dbReference>
<feature type="transmembrane region" description="Helical" evidence="12">
    <location>
        <begin position="248"/>
        <end position="265"/>
    </location>
</feature>
<feature type="compositionally biased region" description="Polar residues" evidence="11">
    <location>
        <begin position="801"/>
        <end position="814"/>
    </location>
</feature>
<comment type="function">
    <text evidence="1">Arabinosyl transferase responsible for the polymerization of arabinose into the arabinan of arabinogalactan.</text>
</comment>
<evidence type="ECO:0000259" key="14">
    <source>
        <dbReference type="Pfam" id="PF14896"/>
    </source>
</evidence>
<feature type="transmembrane region" description="Helical" evidence="12">
    <location>
        <begin position="355"/>
        <end position="371"/>
    </location>
</feature>
<feature type="transmembrane region" description="Helical" evidence="12">
    <location>
        <begin position="600"/>
        <end position="621"/>
    </location>
</feature>
<evidence type="ECO:0000256" key="11">
    <source>
        <dbReference type="SAM" id="MobiDB-lite"/>
    </source>
</evidence>
<evidence type="ECO:0000256" key="12">
    <source>
        <dbReference type="SAM" id="Phobius"/>
    </source>
</evidence>
<evidence type="ECO:0000256" key="1">
    <source>
        <dbReference type="ARBA" id="ARBA00003001"/>
    </source>
</evidence>
<dbReference type="InterPro" id="IPR040920">
    <property type="entry name" value="Arabino_trans_N"/>
</dbReference>
<feature type="region of interest" description="Disordered" evidence="11">
    <location>
        <begin position="798"/>
        <end position="875"/>
    </location>
</feature>
<feature type="domain" description="Arabinofuranosyltransferase central" evidence="13">
    <location>
        <begin position="204"/>
        <end position="661"/>
    </location>
</feature>
<evidence type="ECO:0000256" key="3">
    <source>
        <dbReference type="ARBA" id="ARBA00008195"/>
    </source>
</evidence>
<comment type="subcellular location">
    <subcellularLocation>
        <location evidence="2">Cell membrane</location>
        <topology evidence="2">Multi-pass membrane protein</topology>
    </subcellularLocation>
</comment>
<keyword evidence="10" id="KW-0961">Cell wall biogenesis/degradation</keyword>
<feature type="transmembrane region" description="Helical" evidence="12">
    <location>
        <begin position="543"/>
        <end position="563"/>
    </location>
</feature>
<evidence type="ECO:0000256" key="4">
    <source>
        <dbReference type="ARBA" id="ARBA00022475"/>
    </source>
</evidence>
<evidence type="ECO:0000256" key="10">
    <source>
        <dbReference type="ARBA" id="ARBA00023316"/>
    </source>
</evidence>
<feature type="domain" description="Arabinosyltransferas concanavalin like" evidence="15">
    <location>
        <begin position="38"/>
        <end position="200"/>
    </location>
</feature>
<evidence type="ECO:0000313" key="16">
    <source>
        <dbReference type="EMBL" id="STC69361.1"/>
    </source>
</evidence>
<accession>A0A376CLJ5</accession>
<keyword evidence="7 12" id="KW-0812">Transmembrane</keyword>
<keyword evidence="4" id="KW-1003">Cell membrane</keyword>
<evidence type="ECO:0000256" key="7">
    <source>
        <dbReference type="ARBA" id="ARBA00022692"/>
    </source>
</evidence>
<dbReference type="EMBL" id="UFXQ01000001">
    <property type="protein sequence ID" value="STC69361.1"/>
    <property type="molecule type" value="Genomic_DNA"/>
</dbReference>
<feature type="domain" description="Arabinosyltransferase C-terminal" evidence="14">
    <location>
        <begin position="710"/>
        <end position="1140"/>
    </location>
</feature>
<keyword evidence="17" id="KW-1185">Reference proteome</keyword>
<keyword evidence="5 16" id="KW-0328">Glycosyltransferase</keyword>
<dbReference type="STRING" id="35756.GCA_001044155_01130"/>
<feature type="transmembrane region" description="Helical" evidence="12">
    <location>
        <begin position="411"/>
        <end position="436"/>
    </location>
</feature>
<dbReference type="AlphaFoldDB" id="A0A376CLJ5"/>